<sequence>LTKLGAALLSVAMTVVLGFLLFRVMPGDPVTTLNRGRPVSGAEPRPAAPRTRPAPDHRQRRSGSASATDPDKSLSNG</sequence>
<accession>A0ABW3ME80</accession>
<feature type="compositionally biased region" description="Polar residues" evidence="1">
    <location>
        <begin position="62"/>
        <end position="77"/>
    </location>
</feature>
<evidence type="ECO:0000256" key="1">
    <source>
        <dbReference type="SAM" id="MobiDB-lite"/>
    </source>
</evidence>
<comment type="caution">
    <text evidence="2">The sequence shown here is derived from an EMBL/GenBank/DDBJ whole genome shotgun (WGS) entry which is preliminary data.</text>
</comment>
<gene>
    <name evidence="2" type="ORF">ACFQ1S_25300</name>
</gene>
<evidence type="ECO:0000313" key="2">
    <source>
        <dbReference type="EMBL" id="MFD1048611.1"/>
    </source>
</evidence>
<keyword evidence="3" id="KW-1185">Reference proteome</keyword>
<proteinExistence type="predicted"/>
<protein>
    <submittedName>
        <fullName evidence="2">Uncharacterized protein</fullName>
    </submittedName>
</protein>
<dbReference type="EMBL" id="JBHTIS010001697">
    <property type="protein sequence ID" value="MFD1048611.1"/>
    <property type="molecule type" value="Genomic_DNA"/>
</dbReference>
<evidence type="ECO:0000313" key="3">
    <source>
        <dbReference type="Proteomes" id="UP001597045"/>
    </source>
</evidence>
<dbReference type="Proteomes" id="UP001597045">
    <property type="component" value="Unassembled WGS sequence"/>
</dbReference>
<feature type="non-terminal residue" evidence="2">
    <location>
        <position position="1"/>
    </location>
</feature>
<feature type="region of interest" description="Disordered" evidence="1">
    <location>
        <begin position="29"/>
        <end position="77"/>
    </location>
</feature>
<reference evidence="3" key="1">
    <citation type="journal article" date="2019" name="Int. J. Syst. Evol. Microbiol.">
        <title>The Global Catalogue of Microorganisms (GCM) 10K type strain sequencing project: providing services to taxonomists for standard genome sequencing and annotation.</title>
        <authorList>
            <consortium name="The Broad Institute Genomics Platform"/>
            <consortium name="The Broad Institute Genome Sequencing Center for Infectious Disease"/>
            <person name="Wu L."/>
            <person name="Ma J."/>
        </authorList>
    </citation>
    <scope>NUCLEOTIDE SEQUENCE [LARGE SCALE GENOMIC DNA]</scope>
    <source>
        <strain evidence="3">JCM 31486</strain>
    </source>
</reference>
<name>A0ABW3ME80_9PSEU</name>
<organism evidence="2 3">
    <name type="scientific">Kibdelosporangium lantanae</name>
    <dbReference type="NCBI Taxonomy" id="1497396"/>
    <lineage>
        <taxon>Bacteria</taxon>
        <taxon>Bacillati</taxon>
        <taxon>Actinomycetota</taxon>
        <taxon>Actinomycetes</taxon>
        <taxon>Pseudonocardiales</taxon>
        <taxon>Pseudonocardiaceae</taxon>
        <taxon>Kibdelosporangium</taxon>
    </lineage>
</organism>